<gene>
    <name evidence="1" type="ORF">SDC9_91116</name>
</gene>
<reference evidence="1" key="1">
    <citation type="submission" date="2019-08" db="EMBL/GenBank/DDBJ databases">
        <authorList>
            <person name="Kucharzyk K."/>
            <person name="Murdoch R.W."/>
            <person name="Higgins S."/>
            <person name="Loffler F."/>
        </authorList>
    </citation>
    <scope>NUCLEOTIDE SEQUENCE</scope>
</reference>
<protein>
    <submittedName>
        <fullName evidence="1">Uncharacterized protein</fullName>
    </submittedName>
</protein>
<proteinExistence type="predicted"/>
<dbReference type="EMBL" id="VSSQ01010476">
    <property type="protein sequence ID" value="MPM44438.1"/>
    <property type="molecule type" value="Genomic_DNA"/>
</dbReference>
<accession>A0A644ZVI2</accession>
<comment type="caution">
    <text evidence="1">The sequence shown here is derived from an EMBL/GenBank/DDBJ whole genome shotgun (WGS) entry which is preliminary data.</text>
</comment>
<dbReference type="AlphaFoldDB" id="A0A644ZVI2"/>
<organism evidence="1">
    <name type="scientific">bioreactor metagenome</name>
    <dbReference type="NCBI Taxonomy" id="1076179"/>
    <lineage>
        <taxon>unclassified sequences</taxon>
        <taxon>metagenomes</taxon>
        <taxon>ecological metagenomes</taxon>
    </lineage>
</organism>
<name>A0A644ZVI2_9ZZZZ</name>
<sequence>MPLTIPIIDLILLAARQDFNGLIIGMPPPTAASNIKSTLFSAASSNNSLPYLAKTSLFAVTTFFLCFNASAINSLAGCSLPINSTTISISGSSRISSSLFVTIYFPPNWEARAGLLSRILVILTGTPTFFSISSAFFSKTISTPPPTVPAPNSPTLIASFIFGLPPLFKL</sequence>
<evidence type="ECO:0000313" key="1">
    <source>
        <dbReference type="EMBL" id="MPM44438.1"/>
    </source>
</evidence>